<organism evidence="1 2">
    <name type="scientific">Dongia rigui</name>
    <dbReference type="NCBI Taxonomy" id="940149"/>
    <lineage>
        <taxon>Bacteria</taxon>
        <taxon>Pseudomonadati</taxon>
        <taxon>Pseudomonadota</taxon>
        <taxon>Alphaproteobacteria</taxon>
        <taxon>Rhodospirillales</taxon>
        <taxon>Dongiaceae</taxon>
        <taxon>Dongia</taxon>
    </lineage>
</organism>
<sequence length="213" mass="23705">MTSSETLWLEIDRFLATLDPAHAGVASVRARMREMTDIRSRSLLRPANAPLCGYLEEALAAIETERAIPLQQALRHAPLHWESYRGYVADTIGPHFPKRHAYASLMVGADPDWACDFDLGLFLITPGTLYRDHHHLAPELYVPLTGPSKWRFGAGKDWAEKPAGAIVWNPPNQVHATLVGTVPFLCLYAWTEAVHVPAKVDFSEDWNALEAVG</sequence>
<dbReference type="SUPFAM" id="SSF51182">
    <property type="entry name" value="RmlC-like cupins"/>
    <property type="match status" value="1"/>
</dbReference>
<dbReference type="Pfam" id="PF16867">
    <property type="entry name" value="DMSP_lyase"/>
    <property type="match status" value="1"/>
</dbReference>
<evidence type="ECO:0000313" key="1">
    <source>
        <dbReference type="EMBL" id="MDY0873770.1"/>
    </source>
</evidence>
<dbReference type="InterPro" id="IPR011051">
    <property type="entry name" value="RmlC_Cupin_sf"/>
</dbReference>
<dbReference type="EMBL" id="JAXCLX010000003">
    <property type="protein sequence ID" value="MDY0873770.1"/>
    <property type="molecule type" value="Genomic_DNA"/>
</dbReference>
<dbReference type="GO" id="GO:0016829">
    <property type="term" value="F:lyase activity"/>
    <property type="evidence" value="ECO:0007669"/>
    <property type="project" value="UniProtKB-KW"/>
</dbReference>
<comment type="caution">
    <text evidence="1">The sequence shown here is derived from an EMBL/GenBank/DDBJ whole genome shotgun (WGS) entry which is preliminary data.</text>
</comment>
<dbReference type="Gene3D" id="2.60.120.10">
    <property type="entry name" value="Jelly Rolls"/>
    <property type="match status" value="1"/>
</dbReference>
<dbReference type="InterPro" id="IPR014710">
    <property type="entry name" value="RmlC-like_jellyroll"/>
</dbReference>
<keyword evidence="2" id="KW-1185">Reference proteome</keyword>
<name>A0ABU5E3K5_9PROT</name>
<dbReference type="Proteomes" id="UP001271769">
    <property type="component" value="Unassembled WGS sequence"/>
</dbReference>
<dbReference type="RefSeq" id="WP_320502243.1">
    <property type="nucleotide sequence ID" value="NZ_JAXCLX010000003.1"/>
</dbReference>
<keyword evidence="1" id="KW-0456">Lyase</keyword>
<evidence type="ECO:0000313" key="2">
    <source>
        <dbReference type="Proteomes" id="UP001271769"/>
    </source>
</evidence>
<dbReference type="InterPro" id="IPR031723">
    <property type="entry name" value="DMSP_lyase"/>
</dbReference>
<accession>A0ABU5E3K5</accession>
<gene>
    <name evidence="1" type="ORF">SMD31_17650</name>
</gene>
<proteinExistence type="predicted"/>
<protein>
    <submittedName>
        <fullName evidence="1">Dimethylsulfonioproprionate lyase family protein</fullName>
    </submittedName>
</protein>
<reference evidence="1 2" key="1">
    <citation type="journal article" date="2013" name="Antonie Van Leeuwenhoek">
        <title>Dongia rigui sp. nov., isolated from freshwater of a large wetland in Korea.</title>
        <authorList>
            <person name="Baik K.S."/>
            <person name="Hwang Y.M."/>
            <person name="Choi J.S."/>
            <person name="Kwon J."/>
            <person name="Seong C.N."/>
        </authorList>
    </citation>
    <scope>NUCLEOTIDE SEQUENCE [LARGE SCALE GENOMIC DNA]</scope>
    <source>
        <strain evidence="1 2">04SU4-P</strain>
    </source>
</reference>